<feature type="domain" description="DUF7305" evidence="1">
    <location>
        <begin position="327"/>
        <end position="441"/>
    </location>
</feature>
<reference evidence="2 3" key="1">
    <citation type="submission" date="2021-08" db="EMBL/GenBank/DDBJ databases">
        <authorList>
            <person name="Zhang D."/>
            <person name="Zhang A."/>
            <person name="Wang L."/>
        </authorList>
    </citation>
    <scope>NUCLEOTIDE SEQUENCE [LARGE SCALE GENOMIC DNA]</scope>
    <source>
        <strain evidence="2 3">WL0086</strain>
    </source>
</reference>
<accession>A0ABZ1C4X7</accession>
<protein>
    <submittedName>
        <fullName evidence="2">Collagen-binding domain-containing protein</fullName>
    </submittedName>
</protein>
<proteinExistence type="predicted"/>
<evidence type="ECO:0000259" key="1">
    <source>
        <dbReference type="Pfam" id="PF23981"/>
    </source>
</evidence>
<name>A0ABZ1C4X7_9BACT</name>
<dbReference type="Proteomes" id="UP000738431">
    <property type="component" value="Chromosome"/>
</dbReference>
<gene>
    <name evidence="2" type="ORF">K1X11_018395</name>
</gene>
<dbReference type="InterPro" id="IPR055729">
    <property type="entry name" value="DUF7305"/>
</dbReference>
<reference evidence="2 3" key="2">
    <citation type="submission" date="2023-12" db="EMBL/GenBank/DDBJ databases">
        <title>Description of an unclassified Opitutus bacterium of Verrucomicrobiota.</title>
        <authorList>
            <person name="Zhang D.-F."/>
        </authorList>
    </citation>
    <scope>NUCLEOTIDE SEQUENCE [LARGE SCALE GENOMIC DNA]</scope>
    <source>
        <strain evidence="2 3">WL0086</strain>
    </source>
</reference>
<evidence type="ECO:0000313" key="3">
    <source>
        <dbReference type="Proteomes" id="UP000738431"/>
    </source>
</evidence>
<dbReference type="RefSeq" id="WP_324726022.1">
    <property type="nucleotide sequence ID" value="NZ_CP139781.1"/>
</dbReference>
<evidence type="ECO:0000313" key="2">
    <source>
        <dbReference type="EMBL" id="WRQ86786.1"/>
    </source>
</evidence>
<keyword evidence="3" id="KW-1185">Reference proteome</keyword>
<keyword evidence="2" id="KW-0176">Collagen</keyword>
<dbReference type="EMBL" id="CP139781">
    <property type="protein sequence ID" value="WRQ86786.1"/>
    <property type="molecule type" value="Genomic_DNA"/>
</dbReference>
<dbReference type="Pfam" id="PF23981">
    <property type="entry name" value="DUF7305"/>
    <property type="match status" value="1"/>
</dbReference>
<sequence length="470" mass="48478">MTPFRVPSRRRGSLLVVAMLLLAAIGVSLASYLNIGQTNLRISNRAFYANAAINLAETGLEQAMWSINKAVDGAPNAWNGWSADANNAWRNFTGFDFDANSTGNVRVYVRNHTLGIAPVIVARATITPAQGDPIEKWIRVSLTKRSLFANGLVAKDTLTFSGGNASVDSYDSRLGVYNASLGAGANNRFPRGSAGSGSVAVNSFTLSNSDIFGYVSIGTADYSGLDVGPNGVVSGNFAAAAGTIDYSRVTTDFTTNFEDAAAPTTAGYSIGSINSAFTLPRALDLPAADGKFYYDVTSISLSGPSSRILSIAPGRDVVIRITSASGTGVSVGGNASIQVLGSATLELYAASNISIAGRGIANANDPAAFQFWSTRAAGAPGSQSVDISGNGQLSAVVYAPNADVSMNGGGVSGSVYGAVVSNTITINGGSEFHYDEALSDMTSGNPFGIANWTELTTSSARSLYSGILSF</sequence>
<organism evidence="2 3">
    <name type="scientific">Actomonas aquatica</name>
    <dbReference type="NCBI Taxonomy" id="2866162"/>
    <lineage>
        <taxon>Bacteria</taxon>
        <taxon>Pseudomonadati</taxon>
        <taxon>Verrucomicrobiota</taxon>
        <taxon>Opitutia</taxon>
        <taxon>Opitutales</taxon>
        <taxon>Opitutaceae</taxon>
        <taxon>Actomonas</taxon>
    </lineage>
</organism>